<organism evidence="18 19">
    <name type="scientific">Polypedilum vanderplanki</name>
    <name type="common">Sleeping chironomid midge</name>
    <dbReference type="NCBI Taxonomy" id="319348"/>
    <lineage>
        <taxon>Eukaryota</taxon>
        <taxon>Metazoa</taxon>
        <taxon>Ecdysozoa</taxon>
        <taxon>Arthropoda</taxon>
        <taxon>Hexapoda</taxon>
        <taxon>Insecta</taxon>
        <taxon>Pterygota</taxon>
        <taxon>Neoptera</taxon>
        <taxon>Endopterygota</taxon>
        <taxon>Diptera</taxon>
        <taxon>Nematocera</taxon>
        <taxon>Chironomoidea</taxon>
        <taxon>Chironomidae</taxon>
        <taxon>Chironominae</taxon>
        <taxon>Polypedilum</taxon>
        <taxon>Polypedilum</taxon>
    </lineage>
</organism>
<evidence type="ECO:0000256" key="14">
    <source>
        <dbReference type="SAM" id="Phobius"/>
    </source>
</evidence>
<comment type="subcellular location">
    <subcellularLocation>
        <location evidence="1">Cell membrane</location>
        <topology evidence="1">Multi-pass membrane protein</topology>
    </subcellularLocation>
</comment>
<comment type="caution">
    <text evidence="18">The sequence shown here is derived from an EMBL/GenBank/DDBJ whole genome shotgun (WGS) entry which is preliminary data.</text>
</comment>
<feature type="transmembrane region" description="Helical" evidence="14">
    <location>
        <begin position="431"/>
        <end position="459"/>
    </location>
</feature>
<feature type="domain" description="G-protein coupled receptors family 2 profile 2" evidence="17">
    <location>
        <begin position="256"/>
        <end position="560"/>
    </location>
</feature>
<keyword evidence="12" id="KW-0325">Glycoprotein</keyword>
<evidence type="ECO:0000256" key="15">
    <source>
        <dbReference type="SAM" id="SignalP"/>
    </source>
</evidence>
<proteinExistence type="inferred from homology"/>
<dbReference type="FunFam" id="1.10.2000.10:FF:000016">
    <property type="entry name" value="Frizzled"/>
    <property type="match status" value="1"/>
</dbReference>
<evidence type="ECO:0000256" key="8">
    <source>
        <dbReference type="ARBA" id="ARBA00022989"/>
    </source>
</evidence>
<evidence type="ECO:0000256" key="13">
    <source>
        <dbReference type="PROSITE-ProRule" id="PRU00090"/>
    </source>
</evidence>
<keyword evidence="5" id="KW-0879">Wnt signaling pathway</keyword>
<dbReference type="PROSITE" id="PS50261">
    <property type="entry name" value="G_PROTEIN_RECEP_F2_4"/>
    <property type="match status" value="1"/>
</dbReference>
<dbReference type="InterPro" id="IPR036790">
    <property type="entry name" value="Frizzled_dom_sf"/>
</dbReference>
<feature type="transmembrane region" description="Helical" evidence="14">
    <location>
        <begin position="480"/>
        <end position="509"/>
    </location>
</feature>
<feature type="transmembrane region" description="Helical" evidence="14">
    <location>
        <begin position="258"/>
        <end position="280"/>
    </location>
</feature>
<evidence type="ECO:0000256" key="5">
    <source>
        <dbReference type="ARBA" id="ARBA00022687"/>
    </source>
</evidence>
<dbReference type="PANTHER" id="PTHR11309">
    <property type="entry name" value="FRIZZLED"/>
    <property type="match status" value="1"/>
</dbReference>
<keyword evidence="3" id="KW-0217">Developmental protein</keyword>
<keyword evidence="11" id="KW-0675">Receptor</keyword>
<evidence type="ECO:0000256" key="11">
    <source>
        <dbReference type="ARBA" id="ARBA00023170"/>
    </source>
</evidence>
<keyword evidence="8 14" id="KW-1133">Transmembrane helix</keyword>
<dbReference type="Pfam" id="PF01534">
    <property type="entry name" value="Frizzled"/>
    <property type="match status" value="1"/>
</dbReference>
<dbReference type="EMBL" id="JADBJN010000002">
    <property type="protein sequence ID" value="KAG5678162.1"/>
    <property type="molecule type" value="Genomic_DNA"/>
</dbReference>
<evidence type="ECO:0000256" key="9">
    <source>
        <dbReference type="ARBA" id="ARBA00023136"/>
    </source>
</evidence>
<evidence type="ECO:0000313" key="19">
    <source>
        <dbReference type="Proteomes" id="UP001107558"/>
    </source>
</evidence>
<evidence type="ECO:0000256" key="2">
    <source>
        <dbReference type="ARBA" id="ARBA00008077"/>
    </source>
</evidence>
<dbReference type="InterPro" id="IPR020067">
    <property type="entry name" value="Frizzled_dom"/>
</dbReference>
<comment type="caution">
    <text evidence="13">Lacks conserved residue(s) required for the propagation of feature annotation.</text>
</comment>
<dbReference type="PANTHER" id="PTHR11309:SF47">
    <property type="entry name" value="FRIZZLED"/>
    <property type="match status" value="1"/>
</dbReference>
<protein>
    <submittedName>
        <fullName evidence="18">Uncharacterized protein</fullName>
    </submittedName>
</protein>
<evidence type="ECO:0000256" key="12">
    <source>
        <dbReference type="ARBA" id="ARBA00023180"/>
    </source>
</evidence>
<dbReference type="PROSITE" id="PS50038">
    <property type="entry name" value="FZ"/>
    <property type="match status" value="1"/>
</dbReference>
<feature type="transmembrane region" description="Helical" evidence="14">
    <location>
        <begin position="540"/>
        <end position="564"/>
    </location>
</feature>
<evidence type="ECO:0000256" key="1">
    <source>
        <dbReference type="ARBA" id="ARBA00004651"/>
    </source>
</evidence>
<dbReference type="GO" id="GO:0005886">
    <property type="term" value="C:plasma membrane"/>
    <property type="evidence" value="ECO:0007669"/>
    <property type="project" value="UniProtKB-SubCell"/>
</dbReference>
<dbReference type="SMART" id="SM00063">
    <property type="entry name" value="FRI"/>
    <property type="match status" value="1"/>
</dbReference>
<gene>
    <name evidence="18" type="ORF">PVAND_007856</name>
</gene>
<dbReference type="GO" id="GO:0060070">
    <property type="term" value="P:canonical Wnt signaling pathway"/>
    <property type="evidence" value="ECO:0007669"/>
    <property type="project" value="TreeGrafter"/>
</dbReference>
<keyword evidence="6 14" id="KW-0812">Transmembrane</keyword>
<sequence length="588" mass="67322">MSNNVKFSLLVLFLKVFFVISQQSSVVISTESKTRQKDYDRISSYNQKCEPIQIPLCQDIQFYNQTIFPNLLNHARQDEAALEVHQFIPLIKINCSPDLKLFLCSLYAPICTILDYPIPPCRKLCESARNCEKIMRTFDFQWPENLECSKFPEDGTKDICISPNNSAPSSSSSPSQDSHQFSTQITSLGKVERKNQHDSRNATSFSQHKFRGFICPVQLKAPAALGYELNIGGKVVKDCGAPCSSLFFDDKEVTMLRYWISFWAIICVACCLFTILTFIIDSSRFRYPERPIVFIAICYLIVATAYISGLSAGKNISCRDPFVHTVKLGRLQMISTITQGHQSSLSCTVLFLMMYFCLMASFTWWVFFALSWLLASGFKWGHEAIESRAHLFHLCGWALPGIQTIFVLALGKVEGDILSGVCFVGMLSRHSIAIFLLIPLTIYLVIGTLFFSVGFVALLKIRTMMRNKNDGTRTDKLEKLMYRIVFFSILFVIPSFIYIGCLFYEWIYFDEWTLQWNRMTCKKFSIPCPPMSLEDENRPIFSIFMLKYLCSMLVGITSGITWLCSSKTFASWKTFFNRMKGQKTRNYV</sequence>
<dbReference type="Proteomes" id="UP001107558">
    <property type="component" value="Chromosome 2"/>
</dbReference>
<keyword evidence="9 14" id="KW-0472">Membrane</keyword>
<dbReference type="Gene3D" id="1.20.1070.10">
    <property type="entry name" value="Rhodopsin 7-helix transmembrane proteins"/>
    <property type="match status" value="1"/>
</dbReference>
<evidence type="ECO:0000256" key="6">
    <source>
        <dbReference type="ARBA" id="ARBA00022692"/>
    </source>
</evidence>
<reference evidence="18" key="1">
    <citation type="submission" date="2021-03" db="EMBL/GenBank/DDBJ databases">
        <title>Chromosome level genome of the anhydrobiotic midge Polypedilum vanderplanki.</title>
        <authorList>
            <person name="Yoshida Y."/>
            <person name="Kikawada T."/>
            <person name="Gusev O."/>
        </authorList>
    </citation>
    <scope>NUCLEOTIDE SEQUENCE</scope>
    <source>
        <strain evidence="18">NIAS01</strain>
        <tissue evidence="18">Whole body or cell culture</tissue>
    </source>
</reference>
<dbReference type="GO" id="GO:0035567">
    <property type="term" value="P:non-canonical Wnt signaling pathway"/>
    <property type="evidence" value="ECO:0007669"/>
    <property type="project" value="TreeGrafter"/>
</dbReference>
<evidence type="ECO:0000259" key="17">
    <source>
        <dbReference type="PROSITE" id="PS50261"/>
    </source>
</evidence>
<feature type="signal peptide" evidence="15">
    <location>
        <begin position="1"/>
        <end position="21"/>
    </location>
</feature>
<feature type="transmembrane region" description="Helical" evidence="14">
    <location>
        <begin position="391"/>
        <end position="411"/>
    </location>
</feature>
<dbReference type="OrthoDB" id="10053709at2759"/>
<dbReference type="InterPro" id="IPR000539">
    <property type="entry name" value="Frizzled/Smoothened_7TM"/>
</dbReference>
<name>A0A9J6C7Z6_POLVA</name>
<dbReference type="GO" id="GO:0017147">
    <property type="term" value="F:Wnt-protein binding"/>
    <property type="evidence" value="ECO:0007669"/>
    <property type="project" value="TreeGrafter"/>
</dbReference>
<keyword evidence="19" id="KW-1185">Reference proteome</keyword>
<evidence type="ECO:0000256" key="4">
    <source>
        <dbReference type="ARBA" id="ARBA00022475"/>
    </source>
</evidence>
<feature type="chain" id="PRO_5039955359" evidence="15">
    <location>
        <begin position="22"/>
        <end position="588"/>
    </location>
</feature>
<dbReference type="AlphaFoldDB" id="A0A9J6C7Z6"/>
<keyword evidence="4" id="KW-1003">Cell membrane</keyword>
<keyword evidence="10" id="KW-1015">Disulfide bond</keyword>
<accession>A0A9J6C7Z6</accession>
<dbReference type="Pfam" id="PF01392">
    <property type="entry name" value="Fz"/>
    <property type="match status" value="1"/>
</dbReference>
<comment type="similarity">
    <text evidence="2">Belongs to the G-protein coupled receptor Fz/Smo family.</text>
</comment>
<dbReference type="PRINTS" id="PR00489">
    <property type="entry name" value="FRIZZLED"/>
</dbReference>
<evidence type="ECO:0000313" key="18">
    <source>
        <dbReference type="EMBL" id="KAG5678162.1"/>
    </source>
</evidence>
<feature type="domain" description="FZ" evidence="16">
    <location>
        <begin position="44"/>
        <end position="163"/>
    </location>
</feature>
<dbReference type="InterPro" id="IPR015526">
    <property type="entry name" value="Frizzled/SFRP"/>
</dbReference>
<keyword evidence="7 15" id="KW-0732">Signal</keyword>
<evidence type="ECO:0000256" key="3">
    <source>
        <dbReference type="ARBA" id="ARBA00022473"/>
    </source>
</evidence>
<dbReference type="GO" id="GO:0042813">
    <property type="term" value="F:Wnt receptor activity"/>
    <property type="evidence" value="ECO:0007669"/>
    <property type="project" value="TreeGrafter"/>
</dbReference>
<evidence type="ECO:0000256" key="7">
    <source>
        <dbReference type="ARBA" id="ARBA00022729"/>
    </source>
</evidence>
<evidence type="ECO:0000256" key="10">
    <source>
        <dbReference type="ARBA" id="ARBA00023157"/>
    </source>
</evidence>
<evidence type="ECO:0000259" key="16">
    <source>
        <dbReference type="PROSITE" id="PS50038"/>
    </source>
</evidence>
<feature type="transmembrane region" description="Helical" evidence="14">
    <location>
        <begin position="292"/>
        <end position="312"/>
    </location>
</feature>
<dbReference type="Gene3D" id="1.10.2000.10">
    <property type="entry name" value="Frizzled cysteine-rich domain"/>
    <property type="match status" value="1"/>
</dbReference>
<feature type="transmembrane region" description="Helical" evidence="14">
    <location>
        <begin position="349"/>
        <end position="370"/>
    </location>
</feature>
<dbReference type="SUPFAM" id="SSF63501">
    <property type="entry name" value="Frizzled cysteine-rich domain"/>
    <property type="match status" value="1"/>
</dbReference>
<dbReference type="SMART" id="SM01330">
    <property type="entry name" value="Frizzled"/>
    <property type="match status" value="1"/>
</dbReference>
<dbReference type="InterPro" id="IPR017981">
    <property type="entry name" value="GPCR_2-like_7TM"/>
</dbReference>